<comment type="caution">
    <text evidence="1">The sequence shown here is derived from an EMBL/GenBank/DDBJ whole genome shotgun (WGS) entry which is preliminary data.</text>
</comment>
<dbReference type="Pfam" id="PF10704">
    <property type="entry name" value="DUF2508"/>
    <property type="match status" value="1"/>
</dbReference>
<dbReference type="Proteomes" id="UP000093482">
    <property type="component" value="Unassembled WGS sequence"/>
</dbReference>
<evidence type="ECO:0000313" key="2">
    <source>
        <dbReference type="Proteomes" id="UP000093482"/>
    </source>
</evidence>
<protein>
    <recommendedName>
        <fullName evidence="3">DUF2508 domain-containing protein</fullName>
    </recommendedName>
</protein>
<gene>
    <name evidence="1" type="ORF">A6K76_07440</name>
</gene>
<name>A0A1C0YYN1_9BACL</name>
<evidence type="ECO:0000313" key="1">
    <source>
        <dbReference type="EMBL" id="OCS92308.1"/>
    </source>
</evidence>
<sequence>MFFRKPKLKKLKKEYDDELVKLIKSTKEDFEQSKVLAELLDDFDDDLLARVKIAESVHFYLFKEARYRKVLLK</sequence>
<organism evidence="1 2">
    <name type="scientific">Caryophanon latum</name>
    <dbReference type="NCBI Taxonomy" id="33977"/>
    <lineage>
        <taxon>Bacteria</taxon>
        <taxon>Bacillati</taxon>
        <taxon>Bacillota</taxon>
        <taxon>Bacilli</taxon>
        <taxon>Bacillales</taxon>
        <taxon>Caryophanaceae</taxon>
        <taxon>Caryophanon</taxon>
    </lineage>
</organism>
<accession>A0A1C0YYN1</accession>
<dbReference type="RefSeq" id="WP_066462734.1">
    <property type="nucleotide sequence ID" value="NZ_MATO01000017.1"/>
</dbReference>
<reference evidence="1 2" key="1">
    <citation type="submission" date="2016-07" db="EMBL/GenBank/DDBJ databases">
        <title>Caryophanon latum genome sequencing.</title>
        <authorList>
            <person name="Verma A."/>
            <person name="Pal Y."/>
            <person name="Krishnamurthi S."/>
        </authorList>
    </citation>
    <scope>NUCLEOTIDE SEQUENCE [LARGE SCALE GENOMIC DNA]</scope>
    <source>
        <strain evidence="1 2">DSM 14151</strain>
    </source>
</reference>
<dbReference type="InterPro" id="IPR019644">
    <property type="entry name" value="DUF2508"/>
</dbReference>
<dbReference type="EMBL" id="MATO01000017">
    <property type="protein sequence ID" value="OCS92308.1"/>
    <property type="molecule type" value="Genomic_DNA"/>
</dbReference>
<dbReference type="AlphaFoldDB" id="A0A1C0YYN1"/>
<proteinExistence type="predicted"/>
<keyword evidence="2" id="KW-1185">Reference proteome</keyword>
<evidence type="ECO:0008006" key="3">
    <source>
        <dbReference type="Google" id="ProtNLM"/>
    </source>
</evidence>